<keyword evidence="3" id="KW-1185">Reference proteome</keyword>
<dbReference type="SUPFAM" id="SSF55729">
    <property type="entry name" value="Acyl-CoA N-acyltransferases (Nat)"/>
    <property type="match status" value="1"/>
</dbReference>
<name>A0A7G9RZL4_9FIRM</name>
<evidence type="ECO:0000313" key="2">
    <source>
        <dbReference type="EMBL" id="QNN61039.1"/>
    </source>
</evidence>
<dbReference type="RefSeq" id="WP_187534157.1">
    <property type="nucleotide sequence ID" value="NZ_CBCSHU010000019.1"/>
</dbReference>
<organism evidence="2 3">
    <name type="scientific">Erysipelothrix inopinata</name>
    <dbReference type="NCBI Taxonomy" id="225084"/>
    <lineage>
        <taxon>Bacteria</taxon>
        <taxon>Bacillati</taxon>
        <taxon>Bacillota</taxon>
        <taxon>Erysipelotrichia</taxon>
        <taxon>Erysipelotrichales</taxon>
        <taxon>Erysipelotrichaceae</taxon>
        <taxon>Erysipelothrix</taxon>
    </lineage>
</organism>
<protein>
    <submittedName>
        <fullName evidence="2">GNAT family N-acetyltransferase</fullName>
    </submittedName>
</protein>
<proteinExistence type="predicted"/>
<dbReference type="Gene3D" id="3.40.630.30">
    <property type="match status" value="1"/>
</dbReference>
<dbReference type="CDD" id="cd04301">
    <property type="entry name" value="NAT_SF"/>
    <property type="match status" value="1"/>
</dbReference>
<accession>A0A7G9RZL4</accession>
<dbReference type="GO" id="GO:0016747">
    <property type="term" value="F:acyltransferase activity, transferring groups other than amino-acyl groups"/>
    <property type="evidence" value="ECO:0007669"/>
    <property type="project" value="InterPro"/>
</dbReference>
<dbReference type="KEGG" id="eio:H9L01_01345"/>
<evidence type="ECO:0000313" key="3">
    <source>
        <dbReference type="Proteomes" id="UP000515928"/>
    </source>
</evidence>
<dbReference type="EMBL" id="CP060715">
    <property type="protein sequence ID" value="QNN61039.1"/>
    <property type="molecule type" value="Genomic_DNA"/>
</dbReference>
<dbReference type="Proteomes" id="UP000515928">
    <property type="component" value="Chromosome"/>
</dbReference>
<sequence length="142" mass="16724">MNHIVIEPKNDKENQEYLTELLEEHQYSNGKELFFEYQKYSYILTENGNVMGGYYATQRDDVVHLHLLAVDKIARGKRYGENLLRHLIDLAIEQDATRITLTTLDFQAKDFYIKQGFHIFGELENTPVKGVKKYYLTMEIEV</sequence>
<dbReference type="InterPro" id="IPR000182">
    <property type="entry name" value="GNAT_dom"/>
</dbReference>
<dbReference type="AlphaFoldDB" id="A0A7G9RZL4"/>
<feature type="domain" description="N-acetyltransferase" evidence="1">
    <location>
        <begin position="1"/>
        <end position="141"/>
    </location>
</feature>
<evidence type="ECO:0000259" key="1">
    <source>
        <dbReference type="PROSITE" id="PS51186"/>
    </source>
</evidence>
<gene>
    <name evidence="2" type="ORF">H9L01_01345</name>
</gene>
<keyword evidence="2" id="KW-0808">Transferase</keyword>
<dbReference type="Pfam" id="PF00583">
    <property type="entry name" value="Acetyltransf_1"/>
    <property type="match status" value="1"/>
</dbReference>
<dbReference type="InterPro" id="IPR016181">
    <property type="entry name" value="Acyl_CoA_acyltransferase"/>
</dbReference>
<dbReference type="PROSITE" id="PS51186">
    <property type="entry name" value="GNAT"/>
    <property type="match status" value="1"/>
</dbReference>
<reference evidence="2 3" key="1">
    <citation type="submission" date="2020-08" db="EMBL/GenBank/DDBJ databases">
        <title>Genome sequence of Erysipelothrix inopinata DSM 15511T.</title>
        <authorList>
            <person name="Hyun D.-W."/>
            <person name="Bae J.-W."/>
        </authorList>
    </citation>
    <scope>NUCLEOTIDE SEQUENCE [LARGE SCALE GENOMIC DNA]</scope>
    <source>
        <strain evidence="2 3">DSM 15511</strain>
    </source>
</reference>